<dbReference type="EMBL" id="JAQOWY010000357">
    <property type="protein sequence ID" value="KAK1843459.1"/>
    <property type="molecule type" value="Genomic_DNA"/>
</dbReference>
<dbReference type="PANTHER" id="PTHR13847:SF279">
    <property type="entry name" value="FAD DEPENDENT OXIDOREDUCTASE DOMAIN-CONTAINING PROTEIN-RELATED"/>
    <property type="match status" value="1"/>
</dbReference>
<dbReference type="InterPro" id="IPR006076">
    <property type="entry name" value="FAD-dep_OxRdtase"/>
</dbReference>
<evidence type="ECO:0000259" key="2">
    <source>
        <dbReference type="PROSITE" id="PS51819"/>
    </source>
</evidence>
<accession>A0AAD9A935</accession>
<evidence type="ECO:0000313" key="4">
    <source>
        <dbReference type="Proteomes" id="UP001243330"/>
    </source>
</evidence>
<dbReference type="PROSITE" id="PS51819">
    <property type="entry name" value="VOC"/>
    <property type="match status" value="1"/>
</dbReference>
<protein>
    <submittedName>
        <fullName evidence="3">FAD dependent oxidoreductase superfamily protein</fullName>
    </submittedName>
</protein>
<dbReference type="InterPro" id="IPR036188">
    <property type="entry name" value="FAD/NAD-bd_sf"/>
</dbReference>
<dbReference type="AlphaFoldDB" id="A0AAD9A935"/>
<dbReference type="SUPFAM" id="SSF54593">
    <property type="entry name" value="Glyoxalase/Bleomycin resistance protein/Dihydroxybiphenyl dioxygenase"/>
    <property type="match status" value="1"/>
</dbReference>
<dbReference type="Pfam" id="PF01266">
    <property type="entry name" value="DAO"/>
    <property type="match status" value="1"/>
</dbReference>
<dbReference type="Proteomes" id="UP001243330">
    <property type="component" value="Unassembled WGS sequence"/>
</dbReference>
<evidence type="ECO:0000313" key="3">
    <source>
        <dbReference type="EMBL" id="KAK1843459.1"/>
    </source>
</evidence>
<dbReference type="Gene3D" id="3.30.9.10">
    <property type="entry name" value="D-Amino Acid Oxidase, subunit A, domain 2"/>
    <property type="match status" value="1"/>
</dbReference>
<dbReference type="InterPro" id="IPR004360">
    <property type="entry name" value="Glyas_Fos-R_dOase_dom"/>
</dbReference>
<sequence>MSRSPPEPFPVPHATLPFWRTDLHELDSHQSTSDLPQSCDVLIVGSGLSGASIAYHVLDNNSSPPSIVILEARQACSGATGRNGGHVKPDLYYRVPQYARMYGKQAAAEMAVFEMSHVQAIKDLVEKEKIDCDFVLTRAYDVILDPELAEKTKREFDQLVEETFPTVKDVWYAPAAAARTLTGVKDAQCAFSFTVGSLWPYKLVTHLLSLAVKRGVNLQTHTPVTSVSDTQDADGYWLVSTPRGVVKAKKVIFATNGYTAGILPEFREKIIPVRGMCSRIAVPEGKEAPSLPSSYSVRHNAKGADYQITRPDGSIIVGGGRPAYWHKENEWYNNFDDSKMIQPAVTYFDGLMQRTYRGWEHSDASVDKVWTGILGYTNDLMPYVGAVPSKDGQFVCAGFNGHGMPAILLTAKGIAKMVLEDCTFEETVLLGARVVLANDFISVLTWDEEHHRLAIIHDETAVPKHTNTSGVDHIALKFASAKDLAQVYRHAKEADITPKVCLNHGVTTILYYTDPDGNKIEAHIEAYSDPDDVQRHMKAIDPTNIRAVRFDPEDLLRRVEAGEDDESLRRAGLLGPQPASIGSSTAEVAAGG</sequence>
<dbReference type="InterPro" id="IPR029068">
    <property type="entry name" value="Glyas_Bleomycin-R_OHBP_Dase"/>
</dbReference>
<reference evidence="3" key="1">
    <citation type="submission" date="2023-01" db="EMBL/GenBank/DDBJ databases">
        <title>Colletotrichum chrysophilum M932 genome sequence.</title>
        <authorList>
            <person name="Baroncelli R."/>
        </authorList>
    </citation>
    <scope>NUCLEOTIDE SEQUENCE</scope>
    <source>
        <strain evidence="3">M932</strain>
    </source>
</reference>
<keyword evidence="4" id="KW-1185">Reference proteome</keyword>
<dbReference type="InterPro" id="IPR037523">
    <property type="entry name" value="VOC_core"/>
</dbReference>
<organism evidence="3 4">
    <name type="scientific">Colletotrichum chrysophilum</name>
    <dbReference type="NCBI Taxonomy" id="1836956"/>
    <lineage>
        <taxon>Eukaryota</taxon>
        <taxon>Fungi</taxon>
        <taxon>Dikarya</taxon>
        <taxon>Ascomycota</taxon>
        <taxon>Pezizomycotina</taxon>
        <taxon>Sordariomycetes</taxon>
        <taxon>Hypocreomycetidae</taxon>
        <taxon>Glomerellales</taxon>
        <taxon>Glomerellaceae</taxon>
        <taxon>Colletotrichum</taxon>
        <taxon>Colletotrichum gloeosporioides species complex</taxon>
    </lineage>
</organism>
<dbReference type="Gene3D" id="3.50.50.60">
    <property type="entry name" value="FAD/NAD(P)-binding domain"/>
    <property type="match status" value="1"/>
</dbReference>
<feature type="domain" description="VOC" evidence="2">
    <location>
        <begin position="406"/>
        <end position="525"/>
    </location>
</feature>
<gene>
    <name evidence="3" type="ORF">CCHR01_13913</name>
</gene>
<feature type="region of interest" description="Disordered" evidence="1">
    <location>
        <begin position="570"/>
        <end position="592"/>
    </location>
</feature>
<dbReference type="SUPFAM" id="SSF51905">
    <property type="entry name" value="FAD/NAD(P)-binding domain"/>
    <property type="match status" value="1"/>
</dbReference>
<comment type="caution">
    <text evidence="3">The sequence shown here is derived from an EMBL/GenBank/DDBJ whole genome shotgun (WGS) entry which is preliminary data.</text>
</comment>
<dbReference type="Gene3D" id="3.10.180.10">
    <property type="entry name" value="2,3-Dihydroxybiphenyl 1,2-Dioxygenase, domain 1"/>
    <property type="match status" value="1"/>
</dbReference>
<dbReference type="GO" id="GO:0005737">
    <property type="term" value="C:cytoplasm"/>
    <property type="evidence" value="ECO:0007669"/>
    <property type="project" value="TreeGrafter"/>
</dbReference>
<proteinExistence type="predicted"/>
<dbReference type="PANTHER" id="PTHR13847">
    <property type="entry name" value="SARCOSINE DEHYDROGENASE-RELATED"/>
    <property type="match status" value="1"/>
</dbReference>
<evidence type="ECO:0000256" key="1">
    <source>
        <dbReference type="SAM" id="MobiDB-lite"/>
    </source>
</evidence>
<dbReference type="Pfam" id="PF00903">
    <property type="entry name" value="Glyoxalase"/>
    <property type="match status" value="1"/>
</dbReference>
<name>A0AAD9A935_9PEZI</name>